<dbReference type="InterPro" id="IPR029063">
    <property type="entry name" value="SAM-dependent_MTases_sf"/>
</dbReference>
<keyword evidence="1" id="KW-0489">Methyltransferase</keyword>
<gene>
    <name evidence="1" type="ORF">J3U87_00800</name>
</gene>
<dbReference type="PANTHER" id="PTHR47473">
    <property type="entry name" value="BTA1P"/>
    <property type="match status" value="1"/>
</dbReference>
<sequence length="243" mass="28155">MSLVSDLKVLYSLTLAPVKGKDHAERMEGFYSRQADDYDSFRDRLLKGRRDIFHAIKIPKDGVWIDFGGGTGSNMEYLGSGIDLLKKFYVVDLSPSLLNVARQRTEEHGWTNVEAVLGDATRFVPAEEQVDVITFSYSLTMIPNWFAALDHALRLLKPGGTIAVVDFYVSRKSPDEGMVFHPWWSRAFWRTWFDFDHVFPSPDHVPYLQHRFEPLMFREYRAKVPYLPFARVPYYVFMGRMPG</sequence>
<reference evidence="1" key="1">
    <citation type="submission" date="2021-03" db="EMBL/GenBank/DDBJ databases">
        <title>Acanthopleuribacteraceae sp. M133.</title>
        <authorList>
            <person name="Wang G."/>
        </authorList>
    </citation>
    <scope>NUCLEOTIDE SEQUENCE</scope>
    <source>
        <strain evidence="1">M133</strain>
    </source>
</reference>
<dbReference type="CDD" id="cd02440">
    <property type="entry name" value="AdoMet_MTases"/>
    <property type="match status" value="1"/>
</dbReference>
<dbReference type="Pfam" id="PF13489">
    <property type="entry name" value="Methyltransf_23"/>
    <property type="match status" value="1"/>
</dbReference>
<name>A0A8A4TPZ1_SULCO</name>
<dbReference type="EMBL" id="CP071793">
    <property type="protein sequence ID" value="QTD50981.1"/>
    <property type="molecule type" value="Genomic_DNA"/>
</dbReference>
<dbReference type="GO" id="GO:0008168">
    <property type="term" value="F:methyltransferase activity"/>
    <property type="evidence" value="ECO:0007669"/>
    <property type="project" value="UniProtKB-KW"/>
</dbReference>
<dbReference type="RefSeq" id="WP_237381117.1">
    <property type="nucleotide sequence ID" value="NZ_CP071793.1"/>
</dbReference>
<dbReference type="Proteomes" id="UP000663929">
    <property type="component" value="Chromosome"/>
</dbReference>
<dbReference type="KEGG" id="scor:J3U87_00800"/>
<organism evidence="1 2">
    <name type="scientific">Sulfidibacter corallicola</name>
    <dbReference type="NCBI Taxonomy" id="2818388"/>
    <lineage>
        <taxon>Bacteria</taxon>
        <taxon>Pseudomonadati</taxon>
        <taxon>Acidobacteriota</taxon>
        <taxon>Holophagae</taxon>
        <taxon>Acanthopleuribacterales</taxon>
        <taxon>Acanthopleuribacteraceae</taxon>
        <taxon>Sulfidibacter</taxon>
    </lineage>
</organism>
<protein>
    <submittedName>
        <fullName evidence="1">Class I SAM-dependent methyltransferase</fullName>
    </submittedName>
</protein>
<dbReference type="PANTHER" id="PTHR47473:SF1">
    <property type="entry name" value="METHYLTRANSFERASE DOMAIN-CONTAINING PROTEIN"/>
    <property type="match status" value="1"/>
</dbReference>
<evidence type="ECO:0000313" key="1">
    <source>
        <dbReference type="EMBL" id="QTD50981.1"/>
    </source>
</evidence>
<dbReference type="Gene3D" id="3.40.50.150">
    <property type="entry name" value="Vaccinia Virus protein VP39"/>
    <property type="match status" value="1"/>
</dbReference>
<dbReference type="GO" id="GO:0032259">
    <property type="term" value="P:methylation"/>
    <property type="evidence" value="ECO:0007669"/>
    <property type="project" value="UniProtKB-KW"/>
</dbReference>
<proteinExistence type="predicted"/>
<evidence type="ECO:0000313" key="2">
    <source>
        <dbReference type="Proteomes" id="UP000663929"/>
    </source>
</evidence>
<dbReference type="SUPFAM" id="SSF53335">
    <property type="entry name" value="S-adenosyl-L-methionine-dependent methyltransferases"/>
    <property type="match status" value="1"/>
</dbReference>
<dbReference type="AlphaFoldDB" id="A0A8A4TPZ1"/>
<keyword evidence="1" id="KW-0808">Transferase</keyword>
<keyword evidence="2" id="KW-1185">Reference proteome</keyword>
<accession>A0A8A4TPZ1</accession>